<dbReference type="InterPro" id="IPR020846">
    <property type="entry name" value="MFS_dom"/>
</dbReference>
<organism evidence="8 9">
    <name type="scientific">Lepidopterella palustris CBS 459.81</name>
    <dbReference type="NCBI Taxonomy" id="1314670"/>
    <lineage>
        <taxon>Eukaryota</taxon>
        <taxon>Fungi</taxon>
        <taxon>Dikarya</taxon>
        <taxon>Ascomycota</taxon>
        <taxon>Pezizomycotina</taxon>
        <taxon>Dothideomycetes</taxon>
        <taxon>Pleosporomycetidae</taxon>
        <taxon>Mytilinidiales</taxon>
        <taxon>Argynnaceae</taxon>
        <taxon>Lepidopterella</taxon>
    </lineage>
</organism>
<dbReference type="CDD" id="cd17476">
    <property type="entry name" value="MFS_Amf1_MDR_like"/>
    <property type="match status" value="1"/>
</dbReference>
<protein>
    <submittedName>
        <fullName evidence="8">MFS general substrate transporter</fullName>
    </submittedName>
</protein>
<evidence type="ECO:0000313" key="8">
    <source>
        <dbReference type="EMBL" id="OCK77023.1"/>
    </source>
</evidence>
<feature type="domain" description="Major facilitator superfamily (MFS) profile" evidence="7">
    <location>
        <begin position="129"/>
        <end position="607"/>
    </location>
</feature>
<proteinExistence type="predicted"/>
<keyword evidence="3 6" id="KW-1133">Transmembrane helix</keyword>
<keyword evidence="4 6" id="KW-0472">Membrane</keyword>
<dbReference type="Gene3D" id="1.20.1250.20">
    <property type="entry name" value="MFS general substrate transporter like domains"/>
    <property type="match status" value="1"/>
</dbReference>
<feature type="transmembrane region" description="Helical" evidence="6">
    <location>
        <begin position="544"/>
        <end position="564"/>
    </location>
</feature>
<evidence type="ECO:0000313" key="9">
    <source>
        <dbReference type="Proteomes" id="UP000250266"/>
    </source>
</evidence>
<dbReference type="PROSITE" id="PS50850">
    <property type="entry name" value="MFS"/>
    <property type="match status" value="1"/>
</dbReference>
<feature type="transmembrane region" description="Helical" evidence="6">
    <location>
        <begin position="168"/>
        <end position="187"/>
    </location>
</feature>
<feature type="transmembrane region" description="Helical" evidence="6">
    <location>
        <begin position="379"/>
        <end position="397"/>
    </location>
</feature>
<dbReference type="Gene3D" id="1.20.1720.10">
    <property type="entry name" value="Multidrug resistance protein D"/>
    <property type="match status" value="1"/>
</dbReference>
<dbReference type="Proteomes" id="UP000250266">
    <property type="component" value="Unassembled WGS sequence"/>
</dbReference>
<feature type="transmembrane region" description="Helical" evidence="6">
    <location>
        <begin position="347"/>
        <end position="367"/>
    </location>
</feature>
<evidence type="ECO:0000256" key="5">
    <source>
        <dbReference type="SAM" id="MobiDB-lite"/>
    </source>
</evidence>
<comment type="subcellular location">
    <subcellularLocation>
        <location evidence="1">Membrane</location>
        <topology evidence="1">Multi-pass membrane protein</topology>
    </subcellularLocation>
</comment>
<dbReference type="PANTHER" id="PTHR42718">
    <property type="entry name" value="MAJOR FACILITATOR SUPERFAMILY MULTIDRUG TRANSPORTER MFSC"/>
    <property type="match status" value="1"/>
</dbReference>
<dbReference type="OrthoDB" id="2428527at2759"/>
<feature type="transmembrane region" description="Helical" evidence="6">
    <location>
        <begin position="506"/>
        <end position="532"/>
    </location>
</feature>
<dbReference type="SUPFAM" id="SSF103473">
    <property type="entry name" value="MFS general substrate transporter"/>
    <property type="match status" value="1"/>
</dbReference>
<dbReference type="AlphaFoldDB" id="A0A8E2E4G2"/>
<evidence type="ECO:0000256" key="4">
    <source>
        <dbReference type="ARBA" id="ARBA00023136"/>
    </source>
</evidence>
<feature type="transmembrane region" description="Helical" evidence="6">
    <location>
        <begin position="584"/>
        <end position="604"/>
    </location>
</feature>
<feature type="transmembrane region" description="Helical" evidence="6">
    <location>
        <begin position="481"/>
        <end position="500"/>
    </location>
</feature>
<gene>
    <name evidence="8" type="ORF">K432DRAFT_428310</name>
</gene>
<feature type="transmembrane region" description="Helical" evidence="6">
    <location>
        <begin position="199"/>
        <end position="222"/>
    </location>
</feature>
<keyword evidence="2 6" id="KW-0812">Transmembrane</keyword>
<dbReference type="InterPro" id="IPR011701">
    <property type="entry name" value="MFS"/>
</dbReference>
<dbReference type="GO" id="GO:0016020">
    <property type="term" value="C:membrane"/>
    <property type="evidence" value="ECO:0007669"/>
    <property type="project" value="UniProtKB-SubCell"/>
</dbReference>
<accession>A0A8E2E4G2</accession>
<feature type="transmembrane region" description="Helical" evidence="6">
    <location>
        <begin position="418"/>
        <end position="441"/>
    </location>
</feature>
<evidence type="ECO:0000256" key="6">
    <source>
        <dbReference type="SAM" id="Phobius"/>
    </source>
</evidence>
<dbReference type="GO" id="GO:0022857">
    <property type="term" value="F:transmembrane transporter activity"/>
    <property type="evidence" value="ECO:0007669"/>
    <property type="project" value="InterPro"/>
</dbReference>
<sequence>MAGSRNEYRRSIDIFEALRQIRIHQETAARSESNLPLVAHAGWPVSIPASALGNFELPGVPGEWRISGTITPTSLSTQTWTLPSPTLAHDKSFGSNEVTNSSRPSHSSPPPSQTKDRFERQVFFSELHVIAFIINVCLAQLFSLAALAQTVAPLPIIADYFNNHDPGQLSWFTAAFSLTVGTFILPAGRLGDMYGHKRIFMIGWAWFATWSLICGFSNSSIMLSACRAVQGIGPALLVPNAMALVGRTFPIGMKRNLVFSLFGACGPTGWVLGAVFSSLCAQLGEGKLPRSGWSWSFFFLALACLITFFVSYFIIPSPDSPPTTPAEILSTDATNTTIPPPSPPKPAFDFLGSFTGVTGLILVNFAFNQAPLVTWSTPYTYWLLIIGIGFFGFFIYVELNVAQHPLIPLRGLKREAGFVLACIAAGWGSHGIWVYYLYLFIENLRGYSALAACAQTWPVALTGTCAALSVGFLLKKMKVAYVMLLAMTCFAVGGILLATAPVDQSYWAQTLLSIVIMPGGMNLSFPAGIILLSNALPREHQGIAASLISTMVNYSISTGLGIAGTVAANVDPKGKDVLAGFRGAWYFAIGLSGMGCVIAGYFVWKTR</sequence>
<dbReference type="Pfam" id="PF07690">
    <property type="entry name" value="MFS_1"/>
    <property type="match status" value="1"/>
</dbReference>
<dbReference type="EMBL" id="KV745160">
    <property type="protein sequence ID" value="OCK77023.1"/>
    <property type="molecule type" value="Genomic_DNA"/>
</dbReference>
<keyword evidence="9" id="KW-1185">Reference proteome</keyword>
<feature type="transmembrane region" description="Helical" evidence="6">
    <location>
        <begin position="296"/>
        <end position="315"/>
    </location>
</feature>
<feature type="transmembrane region" description="Helical" evidence="6">
    <location>
        <begin position="127"/>
        <end position="148"/>
    </location>
</feature>
<evidence type="ECO:0000256" key="3">
    <source>
        <dbReference type="ARBA" id="ARBA00022989"/>
    </source>
</evidence>
<evidence type="ECO:0000259" key="7">
    <source>
        <dbReference type="PROSITE" id="PS50850"/>
    </source>
</evidence>
<feature type="region of interest" description="Disordered" evidence="5">
    <location>
        <begin position="91"/>
        <end position="115"/>
    </location>
</feature>
<feature type="transmembrane region" description="Helical" evidence="6">
    <location>
        <begin position="257"/>
        <end position="276"/>
    </location>
</feature>
<evidence type="ECO:0000256" key="2">
    <source>
        <dbReference type="ARBA" id="ARBA00022692"/>
    </source>
</evidence>
<dbReference type="PANTHER" id="PTHR42718:SF1">
    <property type="entry name" value="LOW AFFINITY AMMONIUM TRANSPORTER"/>
    <property type="match status" value="1"/>
</dbReference>
<dbReference type="InterPro" id="IPR036259">
    <property type="entry name" value="MFS_trans_sf"/>
</dbReference>
<reference evidence="8 9" key="1">
    <citation type="journal article" date="2016" name="Nat. Commun.">
        <title>Ectomycorrhizal ecology is imprinted in the genome of the dominant symbiotic fungus Cenococcum geophilum.</title>
        <authorList>
            <consortium name="DOE Joint Genome Institute"/>
            <person name="Peter M."/>
            <person name="Kohler A."/>
            <person name="Ohm R.A."/>
            <person name="Kuo A."/>
            <person name="Krutzmann J."/>
            <person name="Morin E."/>
            <person name="Arend M."/>
            <person name="Barry K.W."/>
            <person name="Binder M."/>
            <person name="Choi C."/>
            <person name="Clum A."/>
            <person name="Copeland A."/>
            <person name="Grisel N."/>
            <person name="Haridas S."/>
            <person name="Kipfer T."/>
            <person name="LaButti K."/>
            <person name="Lindquist E."/>
            <person name="Lipzen A."/>
            <person name="Maire R."/>
            <person name="Meier B."/>
            <person name="Mihaltcheva S."/>
            <person name="Molinier V."/>
            <person name="Murat C."/>
            <person name="Poggeler S."/>
            <person name="Quandt C.A."/>
            <person name="Sperisen C."/>
            <person name="Tritt A."/>
            <person name="Tisserant E."/>
            <person name="Crous P.W."/>
            <person name="Henrissat B."/>
            <person name="Nehls U."/>
            <person name="Egli S."/>
            <person name="Spatafora J.W."/>
            <person name="Grigoriev I.V."/>
            <person name="Martin F.M."/>
        </authorList>
    </citation>
    <scope>NUCLEOTIDE SEQUENCE [LARGE SCALE GENOMIC DNA]</scope>
    <source>
        <strain evidence="8 9">CBS 459.81</strain>
    </source>
</reference>
<evidence type="ECO:0000256" key="1">
    <source>
        <dbReference type="ARBA" id="ARBA00004141"/>
    </source>
</evidence>
<name>A0A8E2E4G2_9PEZI</name>